<reference evidence="2" key="1">
    <citation type="journal article" date="2011" name="Nat. Biotechnol.">
        <title>The genomic sequence of the Chinese hamster ovary (CHO)-K1 cell line.</title>
        <authorList>
            <person name="Xu X."/>
            <person name="Nagarajan H."/>
            <person name="Lewis N.E."/>
            <person name="Pan S."/>
            <person name="Cai Z."/>
            <person name="Liu X."/>
            <person name="Chen W."/>
            <person name="Xie M."/>
            <person name="Wang W."/>
            <person name="Hammond S."/>
            <person name="Andersen M.R."/>
            <person name="Neff N."/>
            <person name="Passarelli B."/>
            <person name="Koh W."/>
            <person name="Fan H.C."/>
            <person name="Wang J."/>
            <person name="Gui Y."/>
            <person name="Lee K.H."/>
            <person name="Betenbaugh M.J."/>
            <person name="Quake S.R."/>
            <person name="Famili I."/>
            <person name="Palsson B.O."/>
            <person name="Wang J."/>
        </authorList>
    </citation>
    <scope>NUCLEOTIDE SEQUENCE [LARGE SCALE GENOMIC DNA]</scope>
    <source>
        <strain evidence="2">CHO K1 cell line</strain>
    </source>
</reference>
<accession>G3H611</accession>
<evidence type="ECO:0000313" key="2">
    <source>
        <dbReference type="Proteomes" id="UP000001075"/>
    </source>
</evidence>
<name>G3H611_CRIGR</name>
<protein>
    <submittedName>
        <fullName evidence="1">Uncharacterized protein</fullName>
    </submittedName>
</protein>
<sequence>MVTCPTQCKMLWIGSNCSSTQYSGEHYGWLPGFRTPAHVGLCCADFAEDVMPLLPSKLVGQPASPEATLASEVQTKVLHLVVPLGT</sequence>
<proteinExistence type="predicted"/>
<dbReference type="EMBL" id="JH000169">
    <property type="protein sequence ID" value="EGV98437.1"/>
    <property type="molecule type" value="Genomic_DNA"/>
</dbReference>
<organism evidence="1 2">
    <name type="scientific">Cricetulus griseus</name>
    <name type="common">Chinese hamster</name>
    <name type="synonym">Cricetulus barabensis griseus</name>
    <dbReference type="NCBI Taxonomy" id="10029"/>
    <lineage>
        <taxon>Eukaryota</taxon>
        <taxon>Metazoa</taxon>
        <taxon>Chordata</taxon>
        <taxon>Craniata</taxon>
        <taxon>Vertebrata</taxon>
        <taxon>Euteleostomi</taxon>
        <taxon>Mammalia</taxon>
        <taxon>Eutheria</taxon>
        <taxon>Euarchontoglires</taxon>
        <taxon>Glires</taxon>
        <taxon>Rodentia</taxon>
        <taxon>Myomorpha</taxon>
        <taxon>Muroidea</taxon>
        <taxon>Cricetidae</taxon>
        <taxon>Cricetinae</taxon>
        <taxon>Cricetulus</taxon>
    </lineage>
</organism>
<dbReference type="Proteomes" id="UP000001075">
    <property type="component" value="Unassembled WGS sequence"/>
</dbReference>
<evidence type="ECO:0000313" key="1">
    <source>
        <dbReference type="EMBL" id="EGV98437.1"/>
    </source>
</evidence>
<dbReference type="InParanoid" id="G3H611"/>
<dbReference type="AlphaFoldDB" id="G3H611"/>
<gene>
    <name evidence="1" type="ORF">I79_005764</name>
</gene>